<dbReference type="PANTHER" id="PTHR45831:SF2">
    <property type="entry name" value="LD24721P"/>
    <property type="match status" value="1"/>
</dbReference>
<organism evidence="7 8">
    <name type="scientific">Torulaspora delbrueckii</name>
    <name type="common">Yeast</name>
    <name type="synonym">Candida colliculosa</name>
    <dbReference type="NCBI Taxonomy" id="4950"/>
    <lineage>
        <taxon>Eukaryota</taxon>
        <taxon>Fungi</taxon>
        <taxon>Dikarya</taxon>
        <taxon>Ascomycota</taxon>
        <taxon>Saccharomycotina</taxon>
        <taxon>Saccharomycetes</taxon>
        <taxon>Saccharomycetales</taxon>
        <taxon>Saccharomycetaceae</taxon>
        <taxon>Torulaspora</taxon>
    </lineage>
</organism>
<keyword evidence="2" id="KW-0677">Repeat</keyword>
<dbReference type="SUPFAM" id="SSF48452">
    <property type="entry name" value="TPR-like"/>
    <property type="match status" value="1"/>
</dbReference>
<dbReference type="eggNOG" id="KOG0553">
    <property type="taxonomic scope" value="Eukaryota"/>
</dbReference>
<feature type="region of interest" description="Disordered" evidence="5">
    <location>
        <begin position="213"/>
        <end position="238"/>
    </location>
</feature>
<proteinExistence type="inferred from homology"/>
<dbReference type="Gene3D" id="1.20.5.420">
    <property type="entry name" value="Immunoglobulin FC, subunit C"/>
    <property type="match status" value="1"/>
</dbReference>
<dbReference type="GO" id="GO:0016020">
    <property type="term" value="C:membrane"/>
    <property type="evidence" value="ECO:0007669"/>
    <property type="project" value="TreeGrafter"/>
</dbReference>
<feature type="repeat" description="TPR" evidence="4">
    <location>
        <begin position="97"/>
        <end position="130"/>
    </location>
</feature>
<dbReference type="PROSITE" id="PS50005">
    <property type="entry name" value="TPR"/>
    <property type="match status" value="3"/>
</dbReference>
<dbReference type="InterPro" id="IPR047150">
    <property type="entry name" value="SGT"/>
</dbReference>
<evidence type="ECO:0000259" key="6">
    <source>
        <dbReference type="Pfam" id="PF16546"/>
    </source>
</evidence>
<feature type="compositionally biased region" description="Basic and acidic residues" evidence="5">
    <location>
        <begin position="213"/>
        <end position="226"/>
    </location>
</feature>
<dbReference type="PANTHER" id="PTHR45831">
    <property type="entry name" value="LD24721P"/>
    <property type="match status" value="1"/>
</dbReference>
<evidence type="ECO:0000256" key="1">
    <source>
        <dbReference type="ARBA" id="ARBA00008175"/>
    </source>
</evidence>
<dbReference type="InterPro" id="IPR011990">
    <property type="entry name" value="TPR-like_helical_dom_sf"/>
</dbReference>
<name>G8ZY48_TORDE</name>
<dbReference type="OrthoDB" id="2335338at2759"/>
<evidence type="ECO:0000256" key="4">
    <source>
        <dbReference type="PROSITE-ProRule" id="PRU00339"/>
    </source>
</evidence>
<keyword evidence="3 4" id="KW-0802">TPR repeat</keyword>
<dbReference type="KEGG" id="tdl:TDEL_0G04480"/>
<dbReference type="STRING" id="1076872.G8ZY48"/>
<reference evidence="7 8" key="1">
    <citation type="journal article" date="2011" name="Proc. Natl. Acad. Sci. U.S.A.">
        <title>Evolutionary erosion of yeast sex chromosomes by mating-type switching accidents.</title>
        <authorList>
            <person name="Gordon J.L."/>
            <person name="Armisen D."/>
            <person name="Proux-Wera E."/>
            <person name="Oheigeartaigh S.S."/>
            <person name="Byrne K.P."/>
            <person name="Wolfe K.H."/>
        </authorList>
    </citation>
    <scope>NUCLEOTIDE SEQUENCE [LARGE SCALE GENOMIC DNA]</scope>
    <source>
        <strain evidence="8">ATCC 10662 / CBS 1146 / NBRC 0425 / NCYC 2629 / NRRL Y-866</strain>
    </source>
</reference>
<evidence type="ECO:0000256" key="5">
    <source>
        <dbReference type="SAM" id="MobiDB-lite"/>
    </source>
</evidence>
<protein>
    <recommendedName>
        <fullName evidence="6">SGTA homodimerisation domain-containing protein</fullName>
    </recommendedName>
</protein>
<dbReference type="SMART" id="SM00028">
    <property type="entry name" value="TPR"/>
    <property type="match status" value="3"/>
</dbReference>
<dbReference type="HOGENOM" id="CLU_044224_1_0_1"/>
<sequence>MSPSNKEVASLIVDYLSQLVEKKAVSEEAIDSLNVAIDCIGESFEVQKGDSKAVFGGKGLVELLQNESGSSSETATTQAESIKVNIPAEDAETKAKAETLKLEGNKAMACKDFDLAIKKYSDAIEVLPTNAVYYANRAAAHSSMKAYEEAIKDAESAIKTDPTYSKGYSRLGYAKFALGQAEDALEAYKKVLDIEGDKASDVMKRDYETAKKKVEQSLDLEKKPETQARGADAGAGGAGGSGGFGDFASMLGGGLGGLLNNPQLMQAAQQMMQNPQAMSQMESMMQNPGVRQMAENFAQGNGMPNMGDLMNNPALRDMAGSLFGGANGNAPNDVPKNSDNGSN</sequence>
<evidence type="ECO:0000256" key="2">
    <source>
        <dbReference type="ARBA" id="ARBA00022737"/>
    </source>
</evidence>
<feature type="region of interest" description="Disordered" evidence="5">
    <location>
        <begin position="319"/>
        <end position="343"/>
    </location>
</feature>
<dbReference type="FunCoup" id="G8ZY48">
    <property type="interactions" value="655"/>
</dbReference>
<evidence type="ECO:0000313" key="7">
    <source>
        <dbReference type="EMBL" id="CCE93815.1"/>
    </source>
</evidence>
<comment type="similarity">
    <text evidence="1">Belongs to the SGT family.</text>
</comment>
<accession>G8ZY48</accession>
<dbReference type="RefSeq" id="XP_003683026.1">
    <property type="nucleotide sequence ID" value="XM_003682978.1"/>
</dbReference>
<dbReference type="FunFam" id="1.25.40.10:FF:000207">
    <property type="entry name" value="Small glutamine-rich tetratricopeptide repeat-containing protein"/>
    <property type="match status" value="1"/>
</dbReference>
<dbReference type="GO" id="GO:0006620">
    <property type="term" value="P:post-translational protein targeting to endoplasmic reticulum membrane"/>
    <property type="evidence" value="ECO:0007669"/>
    <property type="project" value="TreeGrafter"/>
</dbReference>
<dbReference type="GO" id="GO:0072380">
    <property type="term" value="C:TRC complex"/>
    <property type="evidence" value="ECO:0007669"/>
    <property type="project" value="TreeGrafter"/>
</dbReference>
<feature type="repeat" description="TPR" evidence="4">
    <location>
        <begin position="131"/>
        <end position="164"/>
    </location>
</feature>
<dbReference type="Proteomes" id="UP000005627">
    <property type="component" value="Chromosome 7"/>
</dbReference>
<evidence type="ECO:0000256" key="3">
    <source>
        <dbReference type="ARBA" id="ARBA00022803"/>
    </source>
</evidence>
<keyword evidence="8" id="KW-1185">Reference proteome</keyword>
<dbReference type="InterPro" id="IPR032374">
    <property type="entry name" value="SGTA_dimer"/>
</dbReference>
<dbReference type="InParanoid" id="G8ZY48"/>
<feature type="domain" description="SGTA homodimerisation" evidence="6">
    <location>
        <begin position="4"/>
        <end position="65"/>
    </location>
</feature>
<dbReference type="Gene3D" id="1.25.40.10">
    <property type="entry name" value="Tetratricopeptide repeat domain"/>
    <property type="match status" value="1"/>
</dbReference>
<dbReference type="GO" id="GO:0060090">
    <property type="term" value="F:molecular adaptor activity"/>
    <property type="evidence" value="ECO:0007669"/>
    <property type="project" value="TreeGrafter"/>
</dbReference>
<dbReference type="EMBL" id="HE616748">
    <property type="protein sequence ID" value="CCE93815.1"/>
    <property type="molecule type" value="Genomic_DNA"/>
</dbReference>
<dbReference type="InterPro" id="IPR019734">
    <property type="entry name" value="TPR_rpt"/>
</dbReference>
<feature type="repeat" description="TPR" evidence="4">
    <location>
        <begin position="165"/>
        <end position="198"/>
    </location>
</feature>
<evidence type="ECO:0000313" key="8">
    <source>
        <dbReference type="Proteomes" id="UP000005627"/>
    </source>
</evidence>
<dbReference type="AlphaFoldDB" id="G8ZY48"/>
<dbReference type="GeneID" id="11505321"/>
<gene>
    <name evidence="7" type="primary">TDEL0G04480</name>
    <name evidence="7" type="ORF">TDEL_0G04480</name>
</gene>
<dbReference type="Pfam" id="PF16546">
    <property type="entry name" value="SGTA_dimer"/>
    <property type="match status" value="1"/>
</dbReference>